<dbReference type="InterPro" id="IPR036107">
    <property type="entry name" value="CsrA_sf"/>
</dbReference>
<dbReference type="GO" id="GO:0006109">
    <property type="term" value="P:regulation of carbohydrate metabolic process"/>
    <property type="evidence" value="ECO:0007669"/>
    <property type="project" value="InterPro"/>
</dbReference>
<dbReference type="GO" id="GO:0006402">
    <property type="term" value="P:mRNA catabolic process"/>
    <property type="evidence" value="ECO:0007669"/>
    <property type="project" value="InterPro"/>
</dbReference>
<dbReference type="HAMAP" id="MF_00167">
    <property type="entry name" value="CsrA"/>
    <property type="match status" value="1"/>
</dbReference>
<dbReference type="GO" id="GO:0045947">
    <property type="term" value="P:negative regulation of translational initiation"/>
    <property type="evidence" value="ECO:0007669"/>
    <property type="project" value="UniProtKB-UniRule"/>
</dbReference>
<dbReference type="GO" id="GO:1902208">
    <property type="term" value="P:regulation of bacterial-type flagellum assembly"/>
    <property type="evidence" value="ECO:0007669"/>
    <property type="project" value="UniProtKB-UniRule"/>
</dbReference>
<dbReference type="InterPro" id="IPR003751">
    <property type="entry name" value="CsrA"/>
</dbReference>
<dbReference type="EMBL" id="MRTF01000006">
    <property type="protein sequence ID" value="OME91627.1"/>
    <property type="molecule type" value="Genomic_DNA"/>
</dbReference>
<dbReference type="AlphaFoldDB" id="A0A1R1B002"/>
<dbReference type="GO" id="GO:0005829">
    <property type="term" value="C:cytosol"/>
    <property type="evidence" value="ECO:0007669"/>
    <property type="project" value="TreeGrafter"/>
</dbReference>
<accession>A0A1R1B002</accession>
<dbReference type="RefSeq" id="WP_076324016.1">
    <property type="nucleotide sequence ID" value="NZ_MRTF01000006.1"/>
</dbReference>
<reference evidence="6 7" key="1">
    <citation type="submission" date="2016-11" db="EMBL/GenBank/DDBJ databases">
        <title>Paenibacillus species isolates.</title>
        <authorList>
            <person name="Beno S.M."/>
        </authorList>
    </citation>
    <scope>NUCLEOTIDE SEQUENCE [LARGE SCALE GENOMIC DNA]</scope>
    <source>
        <strain evidence="6 7">FSL F4-0100</strain>
    </source>
</reference>
<protein>
    <recommendedName>
        <fullName evidence="5">Translational regulator CsrA</fullName>
    </recommendedName>
</protein>
<dbReference type="NCBIfam" id="TIGR00202">
    <property type="entry name" value="csrA"/>
    <property type="match status" value="1"/>
</dbReference>
<evidence type="ECO:0000256" key="2">
    <source>
        <dbReference type="ARBA" id="ARBA00022491"/>
    </source>
</evidence>
<dbReference type="PANTHER" id="PTHR34984:SF1">
    <property type="entry name" value="CARBON STORAGE REGULATOR"/>
    <property type="match status" value="1"/>
</dbReference>
<keyword evidence="5" id="KW-1005">Bacterial flagellum biogenesis</keyword>
<dbReference type="GO" id="GO:0048027">
    <property type="term" value="F:mRNA 5'-UTR binding"/>
    <property type="evidence" value="ECO:0007669"/>
    <property type="project" value="UniProtKB-UniRule"/>
</dbReference>
<dbReference type="PANTHER" id="PTHR34984">
    <property type="entry name" value="CARBON STORAGE REGULATOR"/>
    <property type="match status" value="1"/>
</dbReference>
<keyword evidence="2 5" id="KW-0678">Repressor</keyword>
<evidence type="ECO:0000313" key="6">
    <source>
        <dbReference type="EMBL" id="OME91627.1"/>
    </source>
</evidence>
<organism evidence="6 7">
    <name type="scientific">Paenibacillus lautus</name>
    <name type="common">Bacillus lautus</name>
    <dbReference type="NCBI Taxonomy" id="1401"/>
    <lineage>
        <taxon>Bacteria</taxon>
        <taxon>Bacillati</taxon>
        <taxon>Bacillota</taxon>
        <taxon>Bacilli</taxon>
        <taxon>Bacillales</taxon>
        <taxon>Paenibacillaceae</taxon>
        <taxon>Paenibacillus</taxon>
    </lineage>
</organism>
<evidence type="ECO:0000256" key="1">
    <source>
        <dbReference type="ARBA" id="ARBA00022490"/>
    </source>
</evidence>
<dbReference type="OrthoDB" id="9809061at2"/>
<proteinExistence type="inferred from homology"/>
<evidence type="ECO:0000313" key="7">
    <source>
        <dbReference type="Proteomes" id="UP000187074"/>
    </source>
</evidence>
<comment type="subcellular location">
    <subcellularLocation>
        <location evidence="5">Cytoplasm</location>
    </subcellularLocation>
</comment>
<keyword evidence="4 5" id="KW-0694">RNA-binding</keyword>
<comment type="function">
    <text evidence="5">A translational regulator that binds mRNA to regulate translation initiation and/or mRNA stability. Usually binds in the 5'-UTR at or near the Shine-Dalgarno sequence preventing ribosome-binding, thus repressing translation. Its main target seems to be the major flagellin gene, while its function is anatagonized by FliW.</text>
</comment>
<dbReference type="FunFam" id="2.60.40.4380:FF:000002">
    <property type="entry name" value="Translational regulator CsrA"/>
    <property type="match status" value="1"/>
</dbReference>
<dbReference type="Pfam" id="PF02599">
    <property type="entry name" value="CsrA"/>
    <property type="match status" value="1"/>
</dbReference>
<evidence type="ECO:0000256" key="5">
    <source>
        <dbReference type="HAMAP-Rule" id="MF_00167"/>
    </source>
</evidence>
<dbReference type="Proteomes" id="UP000187074">
    <property type="component" value="Unassembled WGS sequence"/>
</dbReference>
<evidence type="ECO:0000256" key="4">
    <source>
        <dbReference type="ARBA" id="ARBA00022884"/>
    </source>
</evidence>
<keyword evidence="3 5" id="KW-0810">Translation regulation</keyword>
<evidence type="ECO:0000256" key="3">
    <source>
        <dbReference type="ARBA" id="ARBA00022845"/>
    </source>
</evidence>
<comment type="subunit">
    <text evidence="5">Homodimer; the beta-strands of each monomer intercalate to form a hydrophobic core, while the alpha-helices form wings that extend away from the core.</text>
</comment>
<dbReference type="SUPFAM" id="SSF117130">
    <property type="entry name" value="CsrA-like"/>
    <property type="match status" value="1"/>
</dbReference>
<name>A0A1R1B002_PAELA</name>
<comment type="similarity">
    <text evidence="5">Belongs to the CsrA/RsmA family.</text>
</comment>
<sequence length="74" mass="8077">MLVLSRKRGQTILINNEIEIFVSSIDGESVKLGISAPADVSILRKELAEEVQATNLEASATVKNVNLLKTIKKQ</sequence>
<dbReference type="STRING" id="1401.BK123_19465"/>
<keyword evidence="1 5" id="KW-0963">Cytoplasm</keyword>
<dbReference type="Gene3D" id="2.60.40.4380">
    <property type="entry name" value="Translational regulator CsrA"/>
    <property type="match status" value="1"/>
</dbReference>
<gene>
    <name evidence="5" type="primary">csrA</name>
    <name evidence="6" type="ORF">BK123_19465</name>
</gene>
<dbReference type="GO" id="GO:0044781">
    <property type="term" value="P:bacterial-type flagellum organization"/>
    <property type="evidence" value="ECO:0007669"/>
    <property type="project" value="UniProtKB-KW"/>
</dbReference>
<comment type="caution">
    <text evidence="6">The sequence shown here is derived from an EMBL/GenBank/DDBJ whole genome shotgun (WGS) entry which is preliminary data.</text>
</comment>